<name>A0ABS5FSQ5_9BRAD</name>
<proteinExistence type="predicted"/>
<reference evidence="2" key="1">
    <citation type="journal article" date="2021" name="ISME J.">
        <title>Evolutionary origin and ecological implication of a unique nif island in free-living Bradyrhizobium lineages.</title>
        <authorList>
            <person name="Tao J."/>
        </authorList>
    </citation>
    <scope>NUCLEOTIDE SEQUENCE [LARGE SCALE GENOMIC DNA]</scope>
    <source>
        <strain evidence="2">SZCCT0434</strain>
    </source>
</reference>
<dbReference type="Pfam" id="PF13618">
    <property type="entry name" value="Gluconate_2-dh3"/>
    <property type="match status" value="1"/>
</dbReference>
<comment type="caution">
    <text evidence="1">The sequence shown here is derived from an EMBL/GenBank/DDBJ whole genome shotgun (WGS) entry which is preliminary data.</text>
</comment>
<dbReference type="Proteomes" id="UP001315278">
    <property type="component" value="Unassembled WGS sequence"/>
</dbReference>
<dbReference type="EMBL" id="JAFCJH010000044">
    <property type="protein sequence ID" value="MBR0799830.1"/>
    <property type="molecule type" value="Genomic_DNA"/>
</dbReference>
<dbReference type="InterPro" id="IPR027056">
    <property type="entry name" value="Gluconate_2DH_su3"/>
</dbReference>
<sequence length="100" mass="10921">MITRRTFLVSTAIWYAGTTSLTRAAIIHARMPWSPFPSSAPEFVRPGPWQFFTVEEARAMEAIVNRIIPPDPETPGGKEAGCGVFIDRQLKGPYGSAAGL</sequence>
<organism evidence="1 2">
    <name type="scientific">Bradyrhizobium jicamae</name>
    <dbReference type="NCBI Taxonomy" id="280332"/>
    <lineage>
        <taxon>Bacteria</taxon>
        <taxon>Pseudomonadati</taxon>
        <taxon>Pseudomonadota</taxon>
        <taxon>Alphaproteobacteria</taxon>
        <taxon>Hyphomicrobiales</taxon>
        <taxon>Nitrobacteraceae</taxon>
        <taxon>Bradyrhizobium</taxon>
    </lineage>
</organism>
<accession>A0ABS5FSQ5</accession>
<keyword evidence="2" id="KW-1185">Reference proteome</keyword>
<evidence type="ECO:0000313" key="2">
    <source>
        <dbReference type="Proteomes" id="UP001315278"/>
    </source>
</evidence>
<evidence type="ECO:0000313" key="1">
    <source>
        <dbReference type="EMBL" id="MBR0799830.1"/>
    </source>
</evidence>
<gene>
    <name evidence="1" type="ORF">JQ615_31125</name>
</gene>
<protein>
    <submittedName>
        <fullName evidence="1">Gluconate 2-dehydrogenase subunit 3 family protein</fullName>
    </submittedName>
</protein>